<protein>
    <submittedName>
        <fullName evidence="2">PepSY domain-containing protein</fullName>
    </submittedName>
</protein>
<evidence type="ECO:0000256" key="1">
    <source>
        <dbReference type="SAM" id="MobiDB-lite"/>
    </source>
</evidence>
<dbReference type="Proteomes" id="UP001314681">
    <property type="component" value="Unassembled WGS sequence"/>
</dbReference>
<sequence>MKKKWIIVIVTIVILAISVCTIINQNNNKNELSELLTLKEAAELSISEAKKWADDATLVYITSVDTSDSNYESGNDGTRRAWTCFLESKIKNSSYLVGIHDGKVTKSEEDGGEGTSTRPPIDINSIVDSPEALDIAKEKGLQASGKKQDEWIKGYDYMLRYAELSNDLDTSYLAILVYGISPNGNFAHVVIDATTGDILNASEETSYDKDGHSIWEDF</sequence>
<proteinExistence type="predicted"/>
<comment type="caution">
    <text evidence="2">The sequence shown here is derived from an EMBL/GenBank/DDBJ whole genome shotgun (WGS) entry which is preliminary data.</text>
</comment>
<feature type="region of interest" description="Disordered" evidence="1">
    <location>
        <begin position="104"/>
        <end position="124"/>
    </location>
</feature>
<evidence type="ECO:0000313" key="3">
    <source>
        <dbReference type="Proteomes" id="UP001314681"/>
    </source>
</evidence>
<organism evidence="2 3">
    <name type="scientific">Diplocloster modestus</name>
    <dbReference type="NCBI Taxonomy" id="2850322"/>
    <lineage>
        <taxon>Bacteria</taxon>
        <taxon>Bacillati</taxon>
        <taxon>Bacillota</taxon>
        <taxon>Clostridia</taxon>
        <taxon>Lachnospirales</taxon>
        <taxon>Lachnospiraceae</taxon>
        <taxon>Diplocloster</taxon>
    </lineage>
</organism>
<dbReference type="EMBL" id="JAHQCX010000011">
    <property type="protein sequence ID" value="MBU9727481.1"/>
    <property type="molecule type" value="Genomic_DNA"/>
</dbReference>
<keyword evidence="3" id="KW-1185">Reference proteome</keyword>
<name>A0ABS6KAE5_9FIRM</name>
<accession>A0ABS6KAE5</accession>
<dbReference type="RefSeq" id="WP_158352129.1">
    <property type="nucleotide sequence ID" value="NZ_JAHQCX010000011.1"/>
</dbReference>
<gene>
    <name evidence="2" type="ORF">KTH90_15820</name>
</gene>
<evidence type="ECO:0000313" key="2">
    <source>
        <dbReference type="EMBL" id="MBU9727481.1"/>
    </source>
</evidence>
<reference evidence="2 3" key="1">
    <citation type="submission" date="2021-06" db="EMBL/GenBank/DDBJ databases">
        <title>Description of novel taxa of the family Lachnospiraceae.</title>
        <authorList>
            <person name="Chaplin A.V."/>
            <person name="Sokolova S.R."/>
            <person name="Pikina A.P."/>
            <person name="Korzhanova M."/>
            <person name="Belova V."/>
            <person name="Korostin D."/>
            <person name="Efimov B.A."/>
        </authorList>
    </citation>
    <scope>NUCLEOTIDE SEQUENCE [LARGE SCALE GENOMIC DNA]</scope>
    <source>
        <strain evidence="2 3">ASD4241</strain>
    </source>
</reference>